<sequence length="298" mass="33159">MSSLLSLVSLLLFVNRVVSHGGLANYTVGETWYRGYNPDEPREAQEGQPWMVQRTWASIDPINFVNDTGMACNIPGASPSSYIPIAAGDNLTAVYWYWLHPVGPMSVWLAECGESCEDVDVNKLEFFKIWEAGLLEGGLESGLWYQSKFQNWDGSPDLWPATIPATLKPGLYVVRHEILSIHIAKQPQFYPECAHLNISGTGTAVPPERYRATFPGAYAEDDASIFINIYADDMKHVTNYTIAGPPVFEQVLLGLLVKGKTNPSLAYTWVESKEIGPRKNGTRARRNPTENHGDGRPR</sequence>
<gene>
    <name evidence="1" type="ORF">NUW58_g7029</name>
</gene>
<keyword evidence="2" id="KW-1185">Reference proteome</keyword>
<evidence type="ECO:0000313" key="2">
    <source>
        <dbReference type="Proteomes" id="UP001143856"/>
    </source>
</evidence>
<evidence type="ECO:0000313" key="1">
    <source>
        <dbReference type="EMBL" id="KAJ2980132.1"/>
    </source>
</evidence>
<protein>
    <submittedName>
        <fullName evidence="1">Uncharacterized protein</fullName>
    </submittedName>
</protein>
<organism evidence="1 2">
    <name type="scientific">Xylaria curta</name>
    <dbReference type="NCBI Taxonomy" id="42375"/>
    <lineage>
        <taxon>Eukaryota</taxon>
        <taxon>Fungi</taxon>
        <taxon>Dikarya</taxon>
        <taxon>Ascomycota</taxon>
        <taxon>Pezizomycotina</taxon>
        <taxon>Sordariomycetes</taxon>
        <taxon>Xylariomycetidae</taxon>
        <taxon>Xylariales</taxon>
        <taxon>Xylariaceae</taxon>
        <taxon>Xylaria</taxon>
    </lineage>
</organism>
<accession>A0ACC1NMJ9</accession>
<reference evidence="1" key="1">
    <citation type="submission" date="2022-10" db="EMBL/GenBank/DDBJ databases">
        <title>Genome Sequence of Xylaria curta.</title>
        <authorList>
            <person name="Buettner E."/>
        </authorList>
    </citation>
    <scope>NUCLEOTIDE SEQUENCE</scope>
    <source>
        <strain evidence="1">Babe10</strain>
    </source>
</reference>
<name>A0ACC1NMJ9_9PEZI</name>
<comment type="caution">
    <text evidence="1">The sequence shown here is derived from an EMBL/GenBank/DDBJ whole genome shotgun (WGS) entry which is preliminary data.</text>
</comment>
<proteinExistence type="predicted"/>
<dbReference type="EMBL" id="JAPDGR010001723">
    <property type="protein sequence ID" value="KAJ2980132.1"/>
    <property type="molecule type" value="Genomic_DNA"/>
</dbReference>
<dbReference type="Proteomes" id="UP001143856">
    <property type="component" value="Unassembled WGS sequence"/>
</dbReference>